<reference evidence="6 7" key="1">
    <citation type="submission" date="2017-05" db="EMBL/GenBank/DDBJ databases">
        <authorList>
            <person name="Varghese N."/>
            <person name="Submissions S."/>
        </authorList>
    </citation>
    <scope>NUCLEOTIDE SEQUENCE [LARGE SCALE GENOMIC DNA]</scope>
    <source>
        <strain evidence="6 7">DSM 25457</strain>
    </source>
</reference>
<protein>
    <submittedName>
        <fullName evidence="6">Amino acid/polyamine/organocation transporter, APC superfamily</fullName>
    </submittedName>
</protein>
<evidence type="ECO:0000256" key="3">
    <source>
        <dbReference type="ARBA" id="ARBA00022989"/>
    </source>
</evidence>
<comment type="subcellular location">
    <subcellularLocation>
        <location evidence="1">Membrane</location>
        <topology evidence="1">Multi-pass membrane protein</topology>
    </subcellularLocation>
</comment>
<dbReference type="Gene3D" id="1.20.1740.10">
    <property type="entry name" value="Amino acid/polyamine transporter I"/>
    <property type="match status" value="1"/>
</dbReference>
<keyword evidence="7" id="KW-1185">Reference proteome</keyword>
<evidence type="ECO:0000256" key="5">
    <source>
        <dbReference type="SAM" id="Phobius"/>
    </source>
</evidence>
<gene>
    <name evidence="6" type="ORF">SAMN06265222_101454</name>
</gene>
<keyword evidence="4 5" id="KW-0472">Membrane</keyword>
<dbReference type="InterPro" id="IPR050598">
    <property type="entry name" value="AminoAcid_Transporter"/>
</dbReference>
<feature type="transmembrane region" description="Helical" evidence="5">
    <location>
        <begin position="147"/>
        <end position="167"/>
    </location>
</feature>
<dbReference type="Proteomes" id="UP001158067">
    <property type="component" value="Unassembled WGS sequence"/>
</dbReference>
<evidence type="ECO:0000256" key="2">
    <source>
        <dbReference type="ARBA" id="ARBA00022692"/>
    </source>
</evidence>
<evidence type="ECO:0000256" key="1">
    <source>
        <dbReference type="ARBA" id="ARBA00004141"/>
    </source>
</evidence>
<feature type="transmembrane region" description="Helical" evidence="5">
    <location>
        <begin position="187"/>
        <end position="209"/>
    </location>
</feature>
<dbReference type="RefSeq" id="WP_283430689.1">
    <property type="nucleotide sequence ID" value="NZ_FXUG01000001.1"/>
</dbReference>
<feature type="transmembrane region" description="Helical" evidence="5">
    <location>
        <begin position="221"/>
        <end position="243"/>
    </location>
</feature>
<feature type="transmembrane region" description="Helical" evidence="5">
    <location>
        <begin position="397"/>
        <end position="417"/>
    </location>
</feature>
<feature type="transmembrane region" description="Helical" evidence="5">
    <location>
        <begin position="78"/>
        <end position="101"/>
    </location>
</feature>
<proteinExistence type="predicted"/>
<feature type="transmembrane region" description="Helical" evidence="5">
    <location>
        <begin position="371"/>
        <end position="391"/>
    </location>
</feature>
<evidence type="ECO:0000313" key="6">
    <source>
        <dbReference type="EMBL" id="SMP40499.1"/>
    </source>
</evidence>
<dbReference type="Pfam" id="PF13520">
    <property type="entry name" value="AA_permease_2"/>
    <property type="match status" value="1"/>
</dbReference>
<dbReference type="PANTHER" id="PTHR11785">
    <property type="entry name" value="AMINO ACID TRANSPORTER"/>
    <property type="match status" value="1"/>
</dbReference>
<comment type="caution">
    <text evidence="6">The sequence shown here is derived from an EMBL/GenBank/DDBJ whole genome shotgun (WGS) entry which is preliminary data.</text>
</comment>
<feature type="transmembrane region" description="Helical" evidence="5">
    <location>
        <begin position="116"/>
        <end position="135"/>
    </location>
</feature>
<name>A0ABY1PQ27_9BACT</name>
<feature type="transmembrane region" description="Helical" evidence="5">
    <location>
        <begin position="36"/>
        <end position="57"/>
    </location>
</feature>
<keyword evidence="2 5" id="KW-0812">Transmembrane</keyword>
<feature type="transmembrane region" description="Helical" evidence="5">
    <location>
        <begin position="341"/>
        <end position="359"/>
    </location>
</feature>
<evidence type="ECO:0000256" key="4">
    <source>
        <dbReference type="ARBA" id="ARBA00023136"/>
    </source>
</evidence>
<organism evidence="6 7">
    <name type="scientific">Neorhodopirellula lusitana</name>
    <dbReference type="NCBI Taxonomy" id="445327"/>
    <lineage>
        <taxon>Bacteria</taxon>
        <taxon>Pseudomonadati</taxon>
        <taxon>Planctomycetota</taxon>
        <taxon>Planctomycetia</taxon>
        <taxon>Pirellulales</taxon>
        <taxon>Pirellulaceae</taxon>
        <taxon>Neorhodopirellula</taxon>
    </lineage>
</organism>
<accession>A0ABY1PQ27</accession>
<dbReference type="PANTHER" id="PTHR11785:SF512">
    <property type="entry name" value="SOBREMESA, ISOFORM B"/>
    <property type="match status" value="1"/>
</dbReference>
<dbReference type="PIRSF" id="PIRSF006060">
    <property type="entry name" value="AA_transporter"/>
    <property type="match status" value="1"/>
</dbReference>
<evidence type="ECO:0000313" key="7">
    <source>
        <dbReference type="Proteomes" id="UP001158067"/>
    </source>
</evidence>
<dbReference type="InterPro" id="IPR002293">
    <property type="entry name" value="AA/rel_permease1"/>
</dbReference>
<keyword evidence="3 5" id="KW-1133">Transmembrane helix</keyword>
<sequence>MTRWSLATLVIASMVGAGVFTTSGFAIADLGNPHWVMLAWLVGGVIAICGAISYGNLTRLLLDNGGEYLFLSRYAHPAAGFIAGWFSFLAGFTGAGALAAITLEAYAMPDEQRPNWLPPGTIAITATALCTLAHATHTRRGTSGHNLLVAVKLLLIGAFIAISFASINSWTGPPPATPDSSPTVLAFATTVMWISLSYCGFNAAIYVAAEAKQGSSGVAGAMVRAAIGVTLLYLLLNAIFLYGPPIDTIKGQPDIAVIAARYISGDNLANLVRTAIVLALLSSVSSTILAGPRVYAKMAEDGVFPRWFASDVSPPTRSVIMQGIAITVVVCVSSLQPLLAYLGLTLSVCSAAAVSVLLWRRDDVFSIGPGSLTAAWIYVIATAVIAVLAAWHRPAQTIATVATIASGLLVFAVLRALRKRATQDSDPH</sequence>
<dbReference type="EMBL" id="FXUG01000001">
    <property type="protein sequence ID" value="SMP40499.1"/>
    <property type="molecule type" value="Genomic_DNA"/>
</dbReference>